<evidence type="ECO:0000256" key="6">
    <source>
        <dbReference type="ARBA" id="ARBA00023136"/>
    </source>
</evidence>
<keyword evidence="4" id="KW-0812">Transmembrane</keyword>
<reference evidence="8 9" key="1">
    <citation type="submission" date="2016-07" db="EMBL/GenBank/DDBJ databases">
        <title>Draft genome sequence of Prauserella muralis DSM 45305, isolated from a mould-covered wall in an indoor environment.</title>
        <authorList>
            <person name="Ruckert C."/>
            <person name="Albersmeier A."/>
            <person name="Jiang C.-L."/>
            <person name="Jiang Y."/>
            <person name="Kalinowski J."/>
            <person name="Schneider O."/>
            <person name="Winkler A."/>
            <person name="Zotchev S.B."/>
        </authorList>
    </citation>
    <scope>NUCLEOTIDE SEQUENCE [LARGE SCALE GENOMIC DNA]</scope>
    <source>
        <strain evidence="8 9">DSM 45305</strain>
    </source>
</reference>
<accession>A0A2V4B3G7</accession>
<keyword evidence="2" id="KW-1003">Cell membrane</keyword>
<evidence type="ECO:0000313" key="8">
    <source>
        <dbReference type="EMBL" id="PXY27695.1"/>
    </source>
</evidence>
<evidence type="ECO:0000256" key="5">
    <source>
        <dbReference type="ARBA" id="ARBA00022989"/>
    </source>
</evidence>
<gene>
    <name evidence="8" type="ORF">BAY60_14985</name>
</gene>
<dbReference type="AlphaFoldDB" id="A0A2V4B3G7"/>
<comment type="caution">
    <text evidence="8">The sequence shown here is derived from an EMBL/GenBank/DDBJ whole genome shotgun (WGS) entry which is preliminary data.</text>
</comment>
<dbReference type="Pfam" id="PF06808">
    <property type="entry name" value="DctM"/>
    <property type="match status" value="1"/>
</dbReference>
<dbReference type="GO" id="GO:0022857">
    <property type="term" value="F:transmembrane transporter activity"/>
    <property type="evidence" value="ECO:0007669"/>
    <property type="project" value="TreeGrafter"/>
</dbReference>
<evidence type="ECO:0000256" key="3">
    <source>
        <dbReference type="ARBA" id="ARBA00022519"/>
    </source>
</evidence>
<feature type="domain" description="TRAP C4-dicarboxylate transport system permease DctM subunit" evidence="7">
    <location>
        <begin position="66"/>
        <end position="490"/>
    </location>
</feature>
<keyword evidence="5" id="KW-1133">Transmembrane helix</keyword>
<dbReference type="InterPro" id="IPR010656">
    <property type="entry name" value="DctM"/>
</dbReference>
<comment type="subcellular location">
    <subcellularLocation>
        <location evidence="1">Cell inner membrane</location>
        <topology evidence="1">Multi-pass membrane protein</topology>
    </subcellularLocation>
</comment>
<evidence type="ECO:0000259" key="7">
    <source>
        <dbReference type="Pfam" id="PF06808"/>
    </source>
</evidence>
<dbReference type="InterPro" id="IPR004681">
    <property type="entry name" value="TRAP_DctM"/>
</dbReference>
<keyword evidence="6" id="KW-0472">Membrane</keyword>
<evidence type="ECO:0000256" key="1">
    <source>
        <dbReference type="ARBA" id="ARBA00004429"/>
    </source>
</evidence>
<keyword evidence="9" id="KW-1185">Reference proteome</keyword>
<dbReference type="PANTHER" id="PTHR33362">
    <property type="entry name" value="SIALIC ACID TRAP TRANSPORTER PERMEASE PROTEIN SIAT-RELATED"/>
    <property type="match status" value="1"/>
</dbReference>
<keyword evidence="3" id="KW-0997">Cell inner membrane</keyword>
<evidence type="ECO:0000256" key="4">
    <source>
        <dbReference type="ARBA" id="ARBA00022692"/>
    </source>
</evidence>
<dbReference type="OrthoDB" id="9777699at2"/>
<evidence type="ECO:0000256" key="2">
    <source>
        <dbReference type="ARBA" id="ARBA00022475"/>
    </source>
</evidence>
<dbReference type="Proteomes" id="UP000249915">
    <property type="component" value="Unassembled WGS sequence"/>
</dbReference>
<dbReference type="EMBL" id="MASW01000002">
    <property type="protein sequence ID" value="PXY27695.1"/>
    <property type="molecule type" value="Genomic_DNA"/>
</dbReference>
<dbReference type="PANTHER" id="PTHR33362:SF5">
    <property type="entry name" value="C4-DICARBOXYLATE TRAP TRANSPORTER LARGE PERMEASE PROTEIN DCTM"/>
    <property type="match status" value="1"/>
</dbReference>
<dbReference type="GO" id="GO:0005886">
    <property type="term" value="C:plasma membrane"/>
    <property type="evidence" value="ECO:0007669"/>
    <property type="project" value="UniProtKB-SubCell"/>
</dbReference>
<organism evidence="8 9">
    <name type="scientific">Prauserella muralis</name>
    <dbReference type="NCBI Taxonomy" id="588067"/>
    <lineage>
        <taxon>Bacteria</taxon>
        <taxon>Bacillati</taxon>
        <taxon>Actinomycetota</taxon>
        <taxon>Actinomycetes</taxon>
        <taxon>Pseudonocardiales</taxon>
        <taxon>Pseudonocardiaceae</taxon>
        <taxon>Prauserella</taxon>
    </lineage>
</organism>
<evidence type="ECO:0000313" key="9">
    <source>
        <dbReference type="Proteomes" id="UP000249915"/>
    </source>
</evidence>
<proteinExistence type="predicted"/>
<protein>
    <recommendedName>
        <fullName evidence="7">TRAP C4-dicarboxylate transport system permease DctM subunit domain-containing protein</fullName>
    </recommendedName>
</protein>
<dbReference type="RefSeq" id="WP_112281703.1">
    <property type="nucleotide sequence ID" value="NZ_MASW01000002.1"/>
</dbReference>
<sequence>MTVPNETLDARVAARDAASPNAGSGGAAPGSGWYWAVPAAGLLVLIVLGWAMFQPFGNEAKGAAALLMMLVLLFLKVPVAVAMAVPAIAGIYALAGEIPLQRTLMDVPFSSVASWSLSVLPMFVFMGLMLWSSGATTRLYRGAGLWLGWLPGGLAVTTNVAGAGLAAASGSTVGITHALGRIGIPEMLRAGYDKRLALGSVLLAGMSGQLIPPSVLLVVYAGVAQVAVGPQLLAGVIPGLLVAVASAGLLVAVAVVRPRLAPRARSGTASWSERFSSVAGMAPVPLLSGLVVGGLLAGVFTATEAGAFGALGAVLIAAVTLRPRELGRALSSALRMTVSGVGQIMFLLLGTAFMGRFIALSGLPGWLVSTFDELGITRIEFLLLLILVYLVMGAFLDPIAMILLTVPVLLPIAEGYAVSPLWFGVFVVLLAELSMVTPPVGILSYVVHRLAQDPEVRGDVSIRLKDVFTAAVWVLPVALAVLLVLVFFPQLVEILVT</sequence>
<name>A0A2V4B3G7_9PSEU</name>